<feature type="signal peptide" evidence="1">
    <location>
        <begin position="1"/>
        <end position="26"/>
    </location>
</feature>
<dbReference type="PROSITE" id="PS00430">
    <property type="entry name" value="TONB_DEPENDENT_REC_1"/>
    <property type="match status" value="1"/>
</dbReference>
<reference evidence="2 3" key="1">
    <citation type="submission" date="2018-07" db="EMBL/GenBank/DDBJ databases">
        <title>Whole genome Sequencing of Pseudoxanthomonas gei KCTC 32298 (T).</title>
        <authorList>
            <person name="Kumar S."/>
            <person name="Bansal K."/>
            <person name="Kaur A."/>
            <person name="Patil P."/>
            <person name="Sharma S."/>
            <person name="Patil P.B."/>
        </authorList>
    </citation>
    <scope>NUCLEOTIDE SEQUENCE [LARGE SCALE GENOMIC DNA]</scope>
    <source>
        <strain evidence="2 3">KCTC 32298</strain>
    </source>
</reference>
<dbReference type="RefSeq" id="WP_162350159.1">
    <property type="nucleotide sequence ID" value="NZ_QOVG01000008.1"/>
</dbReference>
<comment type="caution">
    <text evidence="2">The sequence shown here is derived from an EMBL/GenBank/DDBJ whole genome shotgun (WGS) entry which is preliminary data.</text>
</comment>
<sequence>MRSPLIVLLASCLLLAAPLRATPAMPAVPVAAQEPVDSEGVRNMETVVVTGTQPGPGLWKVSRDGHSLWVLGTLSPLPSGIDWKADEVNAILEQAGQVLGPPGVVVGSDIGIFRGLMLVPSAMKAAKNPDGKTLKDVLPADLYARWLALKPTYFGHDKGIEKKRPVLVASELYTRANRKAGLGQKPVITPVIDAVLKRRNMELTPTALKINIDDPKAAIKEFAREGVDDLECFRLALDRVENDLPVMVDRANAWSVGDLEALRSLPSEKQAGACMSAMTGGEFARKRGMGDIEARIRNHWLQVVEKALQENTVSFASMPIAELQKPDGYLSYLQARGYLVEAPL</sequence>
<accession>A0ABX0AFF3</accession>
<gene>
    <name evidence="2" type="ORF">DT603_12120</name>
</gene>
<dbReference type="InterPro" id="IPR002816">
    <property type="entry name" value="TraB/PrgY/GumN_fam"/>
</dbReference>
<feature type="chain" id="PRO_5046363933" evidence="1">
    <location>
        <begin position="27"/>
        <end position="344"/>
    </location>
</feature>
<proteinExistence type="predicted"/>
<dbReference type="CDD" id="cd14788">
    <property type="entry name" value="GumN"/>
    <property type="match status" value="1"/>
</dbReference>
<name>A0ABX0AFF3_9GAMM</name>
<evidence type="ECO:0000313" key="2">
    <source>
        <dbReference type="EMBL" id="NDK39588.1"/>
    </source>
</evidence>
<dbReference type="Pfam" id="PF01963">
    <property type="entry name" value="TraB_PrgY_gumN"/>
    <property type="match status" value="1"/>
</dbReference>
<keyword evidence="3" id="KW-1185">Reference proteome</keyword>
<protein>
    <submittedName>
        <fullName evidence="2">TraB/GumN family protein</fullName>
    </submittedName>
</protein>
<dbReference type="Proteomes" id="UP001429354">
    <property type="component" value="Unassembled WGS sequence"/>
</dbReference>
<evidence type="ECO:0000256" key="1">
    <source>
        <dbReference type="SAM" id="SignalP"/>
    </source>
</evidence>
<dbReference type="EMBL" id="QOVG01000008">
    <property type="protein sequence ID" value="NDK39588.1"/>
    <property type="molecule type" value="Genomic_DNA"/>
</dbReference>
<keyword evidence="1" id="KW-0732">Signal</keyword>
<organism evidence="2 3">
    <name type="scientific">Pseudoxanthomonas gei</name>
    <dbReference type="NCBI Taxonomy" id="1383030"/>
    <lineage>
        <taxon>Bacteria</taxon>
        <taxon>Pseudomonadati</taxon>
        <taxon>Pseudomonadota</taxon>
        <taxon>Gammaproteobacteria</taxon>
        <taxon>Lysobacterales</taxon>
        <taxon>Lysobacteraceae</taxon>
        <taxon>Pseudoxanthomonas</taxon>
    </lineage>
</organism>
<evidence type="ECO:0000313" key="3">
    <source>
        <dbReference type="Proteomes" id="UP001429354"/>
    </source>
</evidence>
<dbReference type="InterPro" id="IPR010916">
    <property type="entry name" value="TonB_box_CS"/>
</dbReference>